<dbReference type="STRING" id="1217970.SAMN05444002_4101"/>
<name>A0A1N6IMZ9_9RHOB</name>
<evidence type="ECO:0000256" key="1">
    <source>
        <dbReference type="SAM" id="Phobius"/>
    </source>
</evidence>
<feature type="transmembrane region" description="Helical" evidence="1">
    <location>
        <begin position="340"/>
        <end position="366"/>
    </location>
</feature>
<dbReference type="Pfam" id="PF05987">
    <property type="entry name" value="DUF898"/>
    <property type="match status" value="1"/>
</dbReference>
<feature type="transmembrane region" description="Helical" evidence="1">
    <location>
        <begin position="293"/>
        <end position="320"/>
    </location>
</feature>
<evidence type="ECO:0000313" key="2">
    <source>
        <dbReference type="EMBL" id="SIO33448.1"/>
    </source>
</evidence>
<feature type="transmembrane region" description="Helical" evidence="1">
    <location>
        <begin position="25"/>
        <end position="46"/>
    </location>
</feature>
<feature type="transmembrane region" description="Helical" evidence="1">
    <location>
        <begin position="76"/>
        <end position="104"/>
    </location>
</feature>
<protein>
    <submittedName>
        <fullName evidence="2">Uncharacterized membrane protein YjgN, DUF898 family</fullName>
    </submittedName>
</protein>
<dbReference type="RefSeq" id="WP_074258231.1">
    <property type="nucleotide sequence ID" value="NZ_FSRL01000002.1"/>
</dbReference>
<evidence type="ECO:0000313" key="3">
    <source>
        <dbReference type="Proteomes" id="UP000184932"/>
    </source>
</evidence>
<proteinExistence type="predicted"/>
<dbReference type="InterPro" id="IPR010295">
    <property type="entry name" value="DUF898"/>
</dbReference>
<dbReference type="EMBL" id="FSRL01000002">
    <property type="protein sequence ID" value="SIO33448.1"/>
    <property type="molecule type" value="Genomic_DNA"/>
</dbReference>
<dbReference type="AlphaFoldDB" id="A0A1N6IMZ9"/>
<accession>A0A1N6IMZ9</accession>
<keyword evidence="1" id="KW-1133">Transmembrane helix</keyword>
<reference evidence="3" key="1">
    <citation type="submission" date="2016-11" db="EMBL/GenBank/DDBJ databases">
        <authorList>
            <person name="Varghese N."/>
            <person name="Submissions S."/>
        </authorList>
    </citation>
    <scope>NUCLEOTIDE SEQUENCE [LARGE SCALE GENOMIC DNA]</scope>
    <source>
        <strain evidence="3">DSM 29440</strain>
    </source>
</reference>
<gene>
    <name evidence="2" type="ORF">SAMN05444002_4101</name>
</gene>
<feature type="transmembrane region" description="Helical" evidence="1">
    <location>
        <begin position="244"/>
        <end position="266"/>
    </location>
</feature>
<keyword evidence="1" id="KW-0472">Membrane</keyword>
<dbReference type="Proteomes" id="UP000184932">
    <property type="component" value="Unassembled WGS sequence"/>
</dbReference>
<sequence>MAYTEAPLVEDDVLNGAYRGEGGRLFWLALGTGMLTLLTLGIYRFWAKARIRRYLWSATAPGGNPFEYTGTGLEKFLGFLVAVVILAAYLGILNVILLFLGFSFILGGDPNDPEVILRQIVVIYANLFALIPLIYFAQYRARRYLLSRTRWRGVRFGAEKGAWGYTWRGCLFTLLGIVTLGLLSPLATFKLEKYTWDRTWYGDAKFTQGGKWTSLYRAMLHMIIAIAIFIGAVVLMAMDENLALLGFVLLFVGYIWLLIGVIYYQVHAWRILAAHKELGDGIRFRSLPRTGTIIGTYIVGSIAVSLLTAIALIPLGFLIAGFAQALGGGNPNDLFGSPQGVVFIALVAFAYIFAIVFAGALTMVFITQPILRHYVEETTVIGASKLDMIRQRVGDEVVDAEGFADALDVGAAF</sequence>
<keyword evidence="1" id="KW-0812">Transmembrane</keyword>
<feature type="transmembrane region" description="Helical" evidence="1">
    <location>
        <begin position="116"/>
        <end position="137"/>
    </location>
</feature>
<dbReference type="OrthoDB" id="7462354at2"/>
<organism evidence="2 3">
    <name type="scientific">Vannielia litorea</name>
    <dbReference type="NCBI Taxonomy" id="1217970"/>
    <lineage>
        <taxon>Bacteria</taxon>
        <taxon>Pseudomonadati</taxon>
        <taxon>Pseudomonadota</taxon>
        <taxon>Alphaproteobacteria</taxon>
        <taxon>Rhodobacterales</taxon>
        <taxon>Paracoccaceae</taxon>
        <taxon>Vannielia</taxon>
    </lineage>
</organism>
<feature type="transmembrane region" description="Helical" evidence="1">
    <location>
        <begin position="218"/>
        <end position="238"/>
    </location>
</feature>
<keyword evidence="3" id="KW-1185">Reference proteome</keyword>